<dbReference type="PANTHER" id="PTHR43877">
    <property type="entry name" value="AMINOALKYLPHOSPHONATE N-ACETYLTRANSFERASE-RELATED-RELATED"/>
    <property type="match status" value="1"/>
</dbReference>
<keyword evidence="1" id="KW-0808">Transferase</keyword>
<evidence type="ECO:0000313" key="6">
    <source>
        <dbReference type="Proteomes" id="UP001351900"/>
    </source>
</evidence>
<name>A0ABU7V586_9MICO</name>
<dbReference type="InterPro" id="IPR050832">
    <property type="entry name" value="Bact_Acetyltransf"/>
</dbReference>
<dbReference type="SUPFAM" id="SSF55729">
    <property type="entry name" value="Acyl-CoA N-acyltransferases (Nat)"/>
    <property type="match status" value="1"/>
</dbReference>
<dbReference type="SUPFAM" id="SSF46785">
    <property type="entry name" value="Winged helix' DNA-binding domain"/>
    <property type="match status" value="1"/>
</dbReference>
<organism evidence="5 6">
    <name type="scientific">Microbacterium schleiferi</name>
    <dbReference type="NCBI Taxonomy" id="69362"/>
    <lineage>
        <taxon>Bacteria</taxon>
        <taxon>Bacillati</taxon>
        <taxon>Actinomycetota</taxon>
        <taxon>Actinomycetes</taxon>
        <taxon>Micrococcales</taxon>
        <taxon>Microbacteriaceae</taxon>
        <taxon>Microbacterium</taxon>
    </lineage>
</organism>
<keyword evidence="2" id="KW-0012">Acyltransferase</keyword>
<dbReference type="EMBL" id="JAZHOV010000003">
    <property type="protein sequence ID" value="MEF2254658.1"/>
    <property type="molecule type" value="Genomic_DNA"/>
</dbReference>
<feature type="domain" description="N-acetyltransferase" evidence="4">
    <location>
        <begin position="149"/>
        <end position="300"/>
    </location>
</feature>
<evidence type="ECO:0000259" key="3">
    <source>
        <dbReference type="PROSITE" id="PS50995"/>
    </source>
</evidence>
<gene>
    <name evidence="5" type="ORF">V2V91_05835</name>
</gene>
<reference evidence="5 6" key="1">
    <citation type="submission" date="2024-01" db="EMBL/GenBank/DDBJ databases">
        <title>the genome sequence of strain Microbacterium schleiferi NBRC 15075.</title>
        <authorList>
            <person name="Ding Y."/>
            <person name="Zhang G."/>
        </authorList>
    </citation>
    <scope>NUCLEOTIDE SEQUENCE [LARGE SCALE GENOMIC DNA]</scope>
    <source>
        <strain evidence="5 6">NBRC 15075</strain>
    </source>
</reference>
<dbReference type="RefSeq" id="WP_331791159.1">
    <property type="nucleotide sequence ID" value="NZ_BAAAUO010000002.1"/>
</dbReference>
<dbReference type="CDD" id="cd04301">
    <property type="entry name" value="NAT_SF"/>
    <property type="match status" value="1"/>
</dbReference>
<protein>
    <submittedName>
        <fullName evidence="5">Helix-turn-helix domain-containing GNAT family N-acetyltransferase</fullName>
    </submittedName>
</protein>
<feature type="domain" description="HTH marR-type" evidence="3">
    <location>
        <begin position="1"/>
        <end position="145"/>
    </location>
</feature>
<evidence type="ECO:0000256" key="1">
    <source>
        <dbReference type="ARBA" id="ARBA00022679"/>
    </source>
</evidence>
<evidence type="ECO:0000259" key="4">
    <source>
        <dbReference type="PROSITE" id="PS51186"/>
    </source>
</evidence>
<proteinExistence type="predicted"/>
<dbReference type="InterPro" id="IPR036388">
    <property type="entry name" value="WH-like_DNA-bd_sf"/>
</dbReference>
<dbReference type="InterPro" id="IPR036390">
    <property type="entry name" value="WH_DNA-bd_sf"/>
</dbReference>
<dbReference type="PROSITE" id="PS51186">
    <property type="entry name" value="GNAT"/>
    <property type="match status" value="1"/>
</dbReference>
<dbReference type="InterPro" id="IPR000182">
    <property type="entry name" value="GNAT_dom"/>
</dbReference>
<dbReference type="InterPro" id="IPR016181">
    <property type="entry name" value="Acyl_CoA_acyltransferase"/>
</dbReference>
<dbReference type="PROSITE" id="PS50995">
    <property type="entry name" value="HTH_MARR_2"/>
    <property type="match status" value="1"/>
</dbReference>
<dbReference type="InterPro" id="IPR000835">
    <property type="entry name" value="HTH_MarR-typ"/>
</dbReference>
<dbReference type="Gene3D" id="1.10.10.10">
    <property type="entry name" value="Winged helix-like DNA-binding domain superfamily/Winged helix DNA-binding domain"/>
    <property type="match status" value="1"/>
</dbReference>
<dbReference type="PANTHER" id="PTHR43877:SF2">
    <property type="entry name" value="AMINOALKYLPHOSPHONATE N-ACETYLTRANSFERASE-RELATED"/>
    <property type="match status" value="1"/>
</dbReference>
<dbReference type="Gene3D" id="3.40.630.30">
    <property type="match status" value="1"/>
</dbReference>
<accession>A0ABU7V586</accession>
<comment type="caution">
    <text evidence="5">The sequence shown here is derived from an EMBL/GenBank/DDBJ whole genome shotgun (WGS) entry which is preliminary data.</text>
</comment>
<evidence type="ECO:0000313" key="5">
    <source>
        <dbReference type="EMBL" id="MEF2254658.1"/>
    </source>
</evidence>
<dbReference type="SMART" id="SM00347">
    <property type="entry name" value="HTH_MARR"/>
    <property type="match status" value="1"/>
</dbReference>
<evidence type="ECO:0000256" key="2">
    <source>
        <dbReference type="ARBA" id="ARBA00023315"/>
    </source>
</evidence>
<dbReference type="Pfam" id="PF00583">
    <property type="entry name" value="Acetyltransf_1"/>
    <property type="match status" value="1"/>
</dbReference>
<keyword evidence="6" id="KW-1185">Reference proteome</keyword>
<sequence length="301" mass="32942">MSSSPPDPVHARAELRAFNRTVTERIGVLEDQYLDRGRSLALDRLLWEIGTDGAEVRDLRTGLGLDSGYLSRMLRALEHEGLIVTVASGDDSRVRRAEITDAGRAEIDILDRLSDDLADAILEPLTPSQREELLSAAATTRKLLTASAIEISPTDPDEPAAREAITQYYAVLAERFELGFDPATTRPAPADALRPPAGRFLIATLKGTVVGCVGVKIHPDGVGEIKRLWVAPETRGMGLGRRLLTAIEDAARDAGSTVVRLDTNRTLTEAIRLYRSAGYVEIPAFNDEPYAHHWFEKHLAS</sequence>
<dbReference type="Proteomes" id="UP001351900">
    <property type="component" value="Unassembled WGS sequence"/>
</dbReference>